<feature type="compositionally biased region" description="Acidic residues" evidence="1">
    <location>
        <begin position="8"/>
        <end position="23"/>
    </location>
</feature>
<feature type="domain" description="Transcription factor TFIIIC triple barrel" evidence="2">
    <location>
        <begin position="21"/>
        <end position="181"/>
    </location>
</feature>
<evidence type="ECO:0000256" key="1">
    <source>
        <dbReference type="SAM" id="MobiDB-lite"/>
    </source>
</evidence>
<dbReference type="Pfam" id="PF10419">
    <property type="entry name" value="TFIIIC_sub6"/>
    <property type="match status" value="1"/>
</dbReference>
<dbReference type="HOGENOM" id="CLU_062298_0_0_1"/>
<evidence type="ECO:0000313" key="4">
    <source>
        <dbReference type="Proteomes" id="UP000019484"/>
    </source>
</evidence>
<feature type="region of interest" description="Disordered" evidence="1">
    <location>
        <begin position="299"/>
        <end position="320"/>
    </location>
</feature>
<dbReference type="AlphaFoldDB" id="W9YNP6"/>
<reference evidence="3 4" key="1">
    <citation type="submission" date="2013-03" db="EMBL/GenBank/DDBJ databases">
        <title>The Genome Sequence of Capronia coronata CBS 617.96.</title>
        <authorList>
            <consortium name="The Broad Institute Genomics Platform"/>
            <person name="Cuomo C."/>
            <person name="de Hoog S."/>
            <person name="Gorbushina A."/>
            <person name="Walker B."/>
            <person name="Young S.K."/>
            <person name="Zeng Q."/>
            <person name="Gargeya S."/>
            <person name="Fitzgerald M."/>
            <person name="Haas B."/>
            <person name="Abouelleil A."/>
            <person name="Allen A.W."/>
            <person name="Alvarado L."/>
            <person name="Arachchi H.M."/>
            <person name="Berlin A.M."/>
            <person name="Chapman S.B."/>
            <person name="Gainer-Dewar J."/>
            <person name="Goldberg J."/>
            <person name="Griggs A."/>
            <person name="Gujja S."/>
            <person name="Hansen M."/>
            <person name="Howarth C."/>
            <person name="Imamovic A."/>
            <person name="Ireland A."/>
            <person name="Larimer J."/>
            <person name="McCowan C."/>
            <person name="Murphy C."/>
            <person name="Pearson M."/>
            <person name="Poon T.W."/>
            <person name="Priest M."/>
            <person name="Roberts A."/>
            <person name="Saif S."/>
            <person name="Shea T."/>
            <person name="Sisk P."/>
            <person name="Sykes S."/>
            <person name="Wortman J."/>
            <person name="Nusbaum C."/>
            <person name="Birren B."/>
        </authorList>
    </citation>
    <scope>NUCLEOTIDE SEQUENCE [LARGE SCALE GENOMIC DNA]</scope>
    <source>
        <strain evidence="3 4">CBS 617.96</strain>
    </source>
</reference>
<dbReference type="STRING" id="1182541.W9YNP6"/>
<evidence type="ECO:0000259" key="2">
    <source>
        <dbReference type="Pfam" id="PF10419"/>
    </source>
</evidence>
<dbReference type="Proteomes" id="UP000019484">
    <property type="component" value="Unassembled WGS sequence"/>
</dbReference>
<sequence>MDQPSYTYEDEDEYEYEYEDTETETFLVDLDLSSLNPPTKSNVPGAPKPAVPAKRPLDRSDPQRGTPDRDAPTPNMAEPVEDEGRDLQDRPSTPFADVEDHEGEDGVSPFSTHVQILDLSSSNPIISYLGQVYSCTWTDMIGTNMFFTKPGTANAAATMQSTDDYDLLGMSRIKLVGDRASVSQKARPKQDPHGEDDYAEGQPTVQEDEPSGRSLGRLIHSNPKNNARIKKQATFLEKLMDLKRQRGETDIVRTYVDEAIASNNSLSLPQTIHSEIEELNRRVIKGDAEALARLQEVYSRSENQDTELEGMSRGLQEEDG</sequence>
<accession>W9YNP6</accession>
<protein>
    <recommendedName>
        <fullName evidence="2">Transcription factor TFIIIC triple barrel domain-containing protein</fullName>
    </recommendedName>
</protein>
<dbReference type="eggNOG" id="ENOG502SV1F">
    <property type="taxonomic scope" value="Eukaryota"/>
</dbReference>
<feature type="region of interest" description="Disordered" evidence="1">
    <location>
        <begin position="1"/>
        <end position="109"/>
    </location>
</feature>
<proteinExistence type="predicted"/>
<dbReference type="GeneID" id="19159298"/>
<feature type="region of interest" description="Disordered" evidence="1">
    <location>
        <begin position="179"/>
        <end position="226"/>
    </location>
</feature>
<name>W9YNP6_9EURO</name>
<dbReference type="EMBL" id="AMWN01000003">
    <property type="protein sequence ID" value="EXJ91305.1"/>
    <property type="molecule type" value="Genomic_DNA"/>
</dbReference>
<evidence type="ECO:0000313" key="3">
    <source>
        <dbReference type="EMBL" id="EXJ91305.1"/>
    </source>
</evidence>
<comment type="caution">
    <text evidence="3">The sequence shown here is derived from an EMBL/GenBank/DDBJ whole genome shotgun (WGS) entry which is preliminary data.</text>
</comment>
<dbReference type="RefSeq" id="XP_007723499.1">
    <property type="nucleotide sequence ID" value="XM_007725309.1"/>
</dbReference>
<dbReference type="Gene3D" id="2.60.40.4370">
    <property type="match status" value="1"/>
</dbReference>
<dbReference type="OrthoDB" id="1877767at2759"/>
<keyword evidence="4" id="KW-1185">Reference proteome</keyword>
<organism evidence="3 4">
    <name type="scientific">Capronia coronata CBS 617.96</name>
    <dbReference type="NCBI Taxonomy" id="1182541"/>
    <lineage>
        <taxon>Eukaryota</taxon>
        <taxon>Fungi</taxon>
        <taxon>Dikarya</taxon>
        <taxon>Ascomycota</taxon>
        <taxon>Pezizomycotina</taxon>
        <taxon>Eurotiomycetes</taxon>
        <taxon>Chaetothyriomycetidae</taxon>
        <taxon>Chaetothyriales</taxon>
        <taxon>Herpotrichiellaceae</taxon>
        <taxon>Capronia</taxon>
    </lineage>
</organism>
<gene>
    <name evidence="3" type="ORF">A1O1_04415</name>
</gene>
<feature type="compositionally biased region" description="Polar residues" evidence="1">
    <location>
        <begin position="33"/>
        <end position="42"/>
    </location>
</feature>
<dbReference type="InterPro" id="IPR019481">
    <property type="entry name" value="TFIIIC_triple_barrel"/>
</dbReference>
<feature type="compositionally biased region" description="Basic and acidic residues" evidence="1">
    <location>
        <begin position="55"/>
        <end position="71"/>
    </location>
</feature>